<keyword evidence="2" id="KW-0167">Capsid protein</keyword>
<keyword evidence="2" id="KW-0946">Virion</keyword>
<protein>
    <submittedName>
        <fullName evidence="2">Spore coat protein CotH</fullName>
    </submittedName>
</protein>
<dbReference type="OrthoDB" id="3280828at2"/>
<feature type="compositionally biased region" description="Low complexity" evidence="1">
    <location>
        <begin position="165"/>
        <end position="185"/>
    </location>
</feature>
<reference evidence="3" key="1">
    <citation type="submission" date="2016-06" db="EMBL/GenBank/DDBJ databases">
        <authorList>
            <person name="Varghese N."/>
            <person name="Submissions Spin"/>
        </authorList>
    </citation>
    <scope>NUCLEOTIDE SEQUENCE [LARGE SCALE GENOMIC DNA]</scope>
    <source>
        <strain evidence="3">DSM 43903</strain>
    </source>
</reference>
<accession>A0A1C6VZA1</accession>
<evidence type="ECO:0000313" key="2">
    <source>
        <dbReference type="EMBL" id="SCL71638.1"/>
    </source>
</evidence>
<dbReference type="InterPro" id="IPR014867">
    <property type="entry name" value="Spore_coat_CotH_CotH2/3/7"/>
</dbReference>
<evidence type="ECO:0000313" key="3">
    <source>
        <dbReference type="Proteomes" id="UP000199001"/>
    </source>
</evidence>
<organism evidence="2 3">
    <name type="scientific">Micromonospora citrea</name>
    <dbReference type="NCBI Taxonomy" id="47855"/>
    <lineage>
        <taxon>Bacteria</taxon>
        <taxon>Bacillati</taxon>
        <taxon>Actinomycetota</taxon>
        <taxon>Actinomycetes</taxon>
        <taxon>Micromonosporales</taxon>
        <taxon>Micromonosporaceae</taxon>
        <taxon>Micromonospora</taxon>
    </lineage>
</organism>
<feature type="compositionally biased region" description="Gly residues" evidence="1">
    <location>
        <begin position="133"/>
        <end position="152"/>
    </location>
</feature>
<dbReference type="AlphaFoldDB" id="A0A1C6VZA1"/>
<dbReference type="PANTHER" id="PTHR40050">
    <property type="entry name" value="INNER SPORE COAT PROTEIN H"/>
    <property type="match status" value="1"/>
</dbReference>
<name>A0A1C6VZA1_9ACTN</name>
<sequence>MPAPATGPGRRLLRRVPVRVRHHWKLLVGCAAFVSVLTVVFSTVRVQPYVTGGGGRGGDEVTQDIAGTRDLFDATVAHDISLTFRDADYERMVDAFAGEGEKEYVEADLIVDGTTIPSVGIRLKGNSTLAGLTRGGESIGGRPGGPAGGGDPAAGRPGEGDAEAGRPAGGDAAAGRPGGDDAAAGRPGGAPQGGGPAAGGARPGGARTSLKAEEPETLPWLIRFDEFVAGRRYQGHREVAVRVGGMGGGSAVLNEAVSLRLLADAGEAAPGYAYTRFVVNDRPAVARLVVEHPDATFADDLGDDGVLYKALATGRFADQGDDPTDYQDDFRQVTAKGSRDLQPVIDLVRWVADSSDAEFDAHLADHVDVESFARYVAWQNLLLNFDDMAGPGRNYYLWYDLATKRFTVVGWDYNLTFGGRADQGPHDTGRMGGGAPPAGGQRPEGVPAPGGARPPADAAVPGGDADAGRGGGNRLKERFLASAAFKATYEQAYRELYRQAYAGGAALASVDELVAVVSTVDGHDARAVGTEAERLRTLIRERTSRLATDEVITRS</sequence>
<feature type="region of interest" description="Disordered" evidence="1">
    <location>
        <begin position="422"/>
        <end position="472"/>
    </location>
</feature>
<dbReference type="EMBL" id="FMHZ01000002">
    <property type="protein sequence ID" value="SCL71638.1"/>
    <property type="molecule type" value="Genomic_DNA"/>
</dbReference>
<proteinExistence type="predicted"/>
<feature type="compositionally biased region" description="Gly residues" evidence="1">
    <location>
        <begin position="186"/>
        <end position="203"/>
    </location>
</feature>
<feature type="compositionally biased region" description="Low complexity" evidence="1">
    <location>
        <begin position="445"/>
        <end position="464"/>
    </location>
</feature>
<dbReference type="PANTHER" id="PTHR40050:SF1">
    <property type="entry name" value="INNER SPORE COAT PROTEIN H"/>
    <property type="match status" value="1"/>
</dbReference>
<feature type="region of interest" description="Disordered" evidence="1">
    <location>
        <begin position="133"/>
        <end position="212"/>
    </location>
</feature>
<dbReference type="RefSeq" id="WP_091106324.1">
    <property type="nucleotide sequence ID" value="NZ_FMHZ01000002.1"/>
</dbReference>
<gene>
    <name evidence="2" type="ORF">GA0070606_5781</name>
</gene>
<dbReference type="STRING" id="47855.GA0070606_5781"/>
<evidence type="ECO:0000256" key="1">
    <source>
        <dbReference type="SAM" id="MobiDB-lite"/>
    </source>
</evidence>
<keyword evidence="3" id="KW-1185">Reference proteome</keyword>
<dbReference type="Pfam" id="PF08757">
    <property type="entry name" value="CotH"/>
    <property type="match status" value="1"/>
</dbReference>
<dbReference type="Proteomes" id="UP000199001">
    <property type="component" value="Unassembled WGS sequence"/>
</dbReference>